<keyword evidence="4" id="KW-1185">Reference proteome</keyword>
<feature type="transmembrane region" description="Helical" evidence="2">
    <location>
        <begin position="43"/>
        <end position="65"/>
    </location>
</feature>
<feature type="region of interest" description="Disordered" evidence="1">
    <location>
        <begin position="1"/>
        <end position="20"/>
    </location>
</feature>
<dbReference type="EMBL" id="JASPKZ010007295">
    <property type="protein sequence ID" value="KAJ9585163.1"/>
    <property type="molecule type" value="Genomic_DNA"/>
</dbReference>
<keyword evidence="2" id="KW-0812">Transmembrane</keyword>
<feature type="non-terminal residue" evidence="3">
    <location>
        <position position="1"/>
    </location>
</feature>
<name>A0AAD8ECE7_DIPPU</name>
<feature type="compositionally biased region" description="Polar residues" evidence="1">
    <location>
        <begin position="1"/>
        <end position="10"/>
    </location>
</feature>
<evidence type="ECO:0000313" key="3">
    <source>
        <dbReference type="EMBL" id="KAJ9585163.1"/>
    </source>
</evidence>
<organism evidence="3 4">
    <name type="scientific">Diploptera punctata</name>
    <name type="common">Pacific beetle cockroach</name>
    <dbReference type="NCBI Taxonomy" id="6984"/>
    <lineage>
        <taxon>Eukaryota</taxon>
        <taxon>Metazoa</taxon>
        <taxon>Ecdysozoa</taxon>
        <taxon>Arthropoda</taxon>
        <taxon>Hexapoda</taxon>
        <taxon>Insecta</taxon>
        <taxon>Pterygota</taxon>
        <taxon>Neoptera</taxon>
        <taxon>Polyneoptera</taxon>
        <taxon>Dictyoptera</taxon>
        <taxon>Blattodea</taxon>
        <taxon>Blaberoidea</taxon>
        <taxon>Blaberidae</taxon>
        <taxon>Diplopterinae</taxon>
        <taxon>Diploptera</taxon>
    </lineage>
</organism>
<feature type="transmembrane region" description="Helical" evidence="2">
    <location>
        <begin position="157"/>
        <end position="175"/>
    </location>
</feature>
<reference evidence="3" key="1">
    <citation type="journal article" date="2023" name="IScience">
        <title>Live-bearing cockroach genome reveals convergent evolutionary mechanisms linked to viviparity in insects and beyond.</title>
        <authorList>
            <person name="Fouks B."/>
            <person name="Harrison M.C."/>
            <person name="Mikhailova A.A."/>
            <person name="Marchal E."/>
            <person name="English S."/>
            <person name="Carruthers M."/>
            <person name="Jennings E.C."/>
            <person name="Chiamaka E.L."/>
            <person name="Frigard R.A."/>
            <person name="Pippel M."/>
            <person name="Attardo G.M."/>
            <person name="Benoit J.B."/>
            <person name="Bornberg-Bauer E."/>
            <person name="Tobe S.S."/>
        </authorList>
    </citation>
    <scope>NUCLEOTIDE SEQUENCE</scope>
    <source>
        <strain evidence="3">Stay&amp;Tobe</strain>
    </source>
</reference>
<keyword evidence="2" id="KW-0472">Membrane</keyword>
<evidence type="ECO:0000256" key="1">
    <source>
        <dbReference type="SAM" id="MobiDB-lite"/>
    </source>
</evidence>
<dbReference type="Proteomes" id="UP001233999">
    <property type="component" value="Unassembled WGS sequence"/>
</dbReference>
<keyword evidence="2" id="KW-1133">Transmembrane helix</keyword>
<accession>A0AAD8ECE7</accession>
<feature type="non-terminal residue" evidence="3">
    <location>
        <position position="184"/>
    </location>
</feature>
<reference evidence="3" key="2">
    <citation type="submission" date="2023-05" db="EMBL/GenBank/DDBJ databases">
        <authorList>
            <person name="Fouks B."/>
        </authorList>
    </citation>
    <scope>NUCLEOTIDE SEQUENCE</scope>
    <source>
        <strain evidence="3">Stay&amp;Tobe</strain>
        <tissue evidence="3">Testes</tissue>
    </source>
</reference>
<protein>
    <submittedName>
        <fullName evidence="3">Uncharacterized protein</fullName>
    </submittedName>
</protein>
<evidence type="ECO:0000313" key="4">
    <source>
        <dbReference type="Proteomes" id="UP001233999"/>
    </source>
</evidence>
<proteinExistence type="predicted"/>
<dbReference type="AlphaFoldDB" id="A0AAD8ECE7"/>
<evidence type="ECO:0000256" key="2">
    <source>
        <dbReference type="SAM" id="Phobius"/>
    </source>
</evidence>
<sequence>EMKRVSSVQQKESDCPHGPSRSSSAYFIYLRSGQGSNCSSSILLSYLLVLISFLTLILTSSNYCIGSFSVSSNMPGQPFEDMCMFVPPVVYQESHVLNLVKKYNYLQGTSIFKERNFSVTAWACLEKINFQACLCVSIIQRILRNVGVKIMLTPRTYLYYVIKLLITIIFKYHVYDAKFLLALS</sequence>
<gene>
    <name evidence="3" type="ORF">L9F63_003054</name>
</gene>
<comment type="caution">
    <text evidence="3">The sequence shown here is derived from an EMBL/GenBank/DDBJ whole genome shotgun (WGS) entry which is preliminary data.</text>
</comment>